<feature type="coiled-coil region" evidence="3">
    <location>
        <begin position="58"/>
        <end position="92"/>
    </location>
</feature>
<dbReference type="Pfam" id="PF02872">
    <property type="entry name" value="5_nucleotid_C"/>
    <property type="match status" value="1"/>
</dbReference>
<dbReference type="GO" id="GO:0016788">
    <property type="term" value="F:hydrolase activity, acting on ester bonds"/>
    <property type="evidence" value="ECO:0007669"/>
    <property type="project" value="InterPro"/>
</dbReference>
<feature type="domain" description="5'-Nucleotidase C-terminal" evidence="5">
    <location>
        <begin position="473"/>
        <end position="640"/>
    </location>
</feature>
<name>A0A449AEV5_9BACT</name>
<keyword evidence="3" id="KW-0175">Coiled coil</keyword>
<keyword evidence="1 2" id="KW-0732">Signal</keyword>
<protein>
    <submittedName>
        <fullName evidence="6">Bifunctional 2',3'-cyclic nucleotide 2'-phosphodiesterase/3'-nucleotidase protein</fullName>
    </submittedName>
</protein>
<dbReference type="Pfam" id="PF00149">
    <property type="entry name" value="Metallophos"/>
    <property type="match status" value="1"/>
</dbReference>
<dbReference type="Proteomes" id="UP000289952">
    <property type="component" value="Chromosome"/>
</dbReference>
<evidence type="ECO:0000256" key="3">
    <source>
        <dbReference type="SAM" id="Coils"/>
    </source>
</evidence>
<dbReference type="SUPFAM" id="SSF56300">
    <property type="entry name" value="Metallo-dependent phosphatases"/>
    <property type="match status" value="1"/>
</dbReference>
<accession>A0A449AEV5</accession>
<dbReference type="Gene3D" id="3.60.21.10">
    <property type="match status" value="1"/>
</dbReference>
<dbReference type="InterPro" id="IPR006146">
    <property type="entry name" value="5'-Nucleotdase_CS"/>
</dbReference>
<dbReference type="GO" id="GO:0046872">
    <property type="term" value="F:metal ion binding"/>
    <property type="evidence" value="ECO:0007669"/>
    <property type="project" value="InterPro"/>
</dbReference>
<comment type="similarity">
    <text evidence="2">Belongs to the 5'-nucleotidase family.</text>
</comment>
<evidence type="ECO:0000313" key="6">
    <source>
        <dbReference type="EMBL" id="VEU63506.1"/>
    </source>
</evidence>
<organism evidence="6 7">
    <name type="scientific">Mycoplasmopsis bovirhinis</name>
    <dbReference type="NCBI Taxonomy" id="29553"/>
    <lineage>
        <taxon>Bacteria</taxon>
        <taxon>Bacillati</taxon>
        <taxon>Mycoplasmatota</taxon>
        <taxon>Mycoplasmoidales</taxon>
        <taxon>Metamycoplasmataceae</taxon>
        <taxon>Mycoplasmopsis</taxon>
    </lineage>
</organism>
<dbReference type="PANTHER" id="PTHR11575">
    <property type="entry name" value="5'-NUCLEOTIDASE-RELATED"/>
    <property type="match status" value="1"/>
</dbReference>
<proteinExistence type="inferred from homology"/>
<gene>
    <name evidence="6" type="primary">ushA</name>
    <name evidence="6" type="ORF">NCTC10118_00533</name>
</gene>
<evidence type="ECO:0000259" key="5">
    <source>
        <dbReference type="Pfam" id="PF02872"/>
    </source>
</evidence>
<feature type="domain" description="Calcineurin-like phosphoesterase" evidence="4">
    <location>
        <begin position="135"/>
        <end position="370"/>
    </location>
</feature>
<evidence type="ECO:0000313" key="7">
    <source>
        <dbReference type="Proteomes" id="UP000289952"/>
    </source>
</evidence>
<dbReference type="PRINTS" id="PR01607">
    <property type="entry name" value="APYRASEFAMLY"/>
</dbReference>
<dbReference type="InterPro" id="IPR029052">
    <property type="entry name" value="Metallo-depent_PP-like"/>
</dbReference>
<dbReference type="GO" id="GO:0009166">
    <property type="term" value="P:nucleotide catabolic process"/>
    <property type="evidence" value="ECO:0007669"/>
    <property type="project" value="InterPro"/>
</dbReference>
<dbReference type="InterPro" id="IPR036907">
    <property type="entry name" value="5'-Nucleotdase_C_sf"/>
</dbReference>
<keyword evidence="2" id="KW-0378">Hydrolase</keyword>
<evidence type="ECO:0000256" key="1">
    <source>
        <dbReference type="ARBA" id="ARBA00022729"/>
    </source>
</evidence>
<evidence type="ECO:0000259" key="4">
    <source>
        <dbReference type="Pfam" id="PF00149"/>
    </source>
</evidence>
<dbReference type="CDD" id="cd00845">
    <property type="entry name" value="MPP_UshA_N_like"/>
    <property type="match status" value="1"/>
</dbReference>
<keyword evidence="2" id="KW-0547">Nucleotide-binding</keyword>
<reference evidence="6 7" key="1">
    <citation type="submission" date="2019-01" db="EMBL/GenBank/DDBJ databases">
        <authorList>
            <consortium name="Pathogen Informatics"/>
        </authorList>
    </citation>
    <scope>NUCLEOTIDE SEQUENCE [LARGE SCALE GENOMIC DNA]</scope>
    <source>
        <strain evidence="6 7">NCTC10118</strain>
    </source>
</reference>
<evidence type="ECO:0000256" key="2">
    <source>
        <dbReference type="RuleBase" id="RU362119"/>
    </source>
</evidence>
<feature type="chain" id="PRO_5018807654" evidence="2">
    <location>
        <begin position="18"/>
        <end position="707"/>
    </location>
</feature>
<dbReference type="InterPro" id="IPR004843">
    <property type="entry name" value="Calcineurin-like_PHP"/>
</dbReference>
<dbReference type="PROSITE" id="PS51257">
    <property type="entry name" value="PROKAR_LIPOPROTEIN"/>
    <property type="match status" value="1"/>
</dbReference>
<dbReference type="InterPro" id="IPR008334">
    <property type="entry name" value="5'-Nucleotdase_C"/>
</dbReference>
<dbReference type="PROSITE" id="PS00786">
    <property type="entry name" value="5_NUCLEOTIDASE_2"/>
    <property type="match status" value="1"/>
</dbReference>
<dbReference type="AlphaFoldDB" id="A0A449AEV5"/>
<dbReference type="GO" id="GO:0030288">
    <property type="term" value="C:outer membrane-bounded periplasmic space"/>
    <property type="evidence" value="ECO:0007669"/>
    <property type="project" value="TreeGrafter"/>
</dbReference>
<sequence length="707" mass="79050">MKYKKLLLNLASITALTTGFTTVVSCTDNRRKDPVDQPSRQKSEPSAQRLRELYRQNNVRYNEKIASFAKELDKLKTEYSNEKDETKKLTVEDKIFNLFFEAKVTLTPLVHEYNYLFTRLREAESLENSKLRTIKIFHSNDEHGRIEFDDSKYNKYAGMVETSKYLADKKRDLLISAGDMVQGLPLSDSDKGKTISQIAKYMQYDSVTVGNHEFDYGLEHILKLNQSTSTEQNNVSMPFISANIYYKDYANEATKPQNYDQAKVGQRVFKPYITKNLESGIKVAVIGLTTPDTVYTSHPKNSALVEFRAPSDELKKVVNEIKQNEPEIKFIIAATHLGTGRNDATWTSDYIAAQDQGEGLDLIIDGHSHSLVPINNKDKVSDQKNIYITQTEAYTKYLGDIDITFDTETGKITEVFQVLRDISQIEIYNANLSDRLLSRLKTVFAKENSVKVFDSPGVFEHVTSVSIDGTPYWKGRLMPTSLGTYAADALAWGFVSQAPWTTRDNFESGTLDNTIGLLNGGGLRSDLKQGEITRGNALAVSPFGNRIAAVRVKGSVLVEALKHGLGAGKSGGFSQLSTNISYTVNAVKKLNTKTQLQEHVWEADTTSFKINGKAIDPNKNYYIVTNDFILAGGDGYTMLNVDTNEGVTLAYEGDKYIDTLIDYAKKVSDSGVTLDPNKFESNLASYLNADKYSKQVVNIPEEAKKVS</sequence>
<keyword evidence="7" id="KW-1185">Reference proteome</keyword>
<dbReference type="RefSeq" id="WP_129621718.1">
    <property type="nucleotide sequence ID" value="NZ_LR214972.1"/>
</dbReference>
<dbReference type="SUPFAM" id="SSF55816">
    <property type="entry name" value="5'-nucleotidase (syn. UDP-sugar hydrolase), C-terminal domain"/>
    <property type="match status" value="1"/>
</dbReference>
<dbReference type="EMBL" id="LR214972">
    <property type="protein sequence ID" value="VEU63506.1"/>
    <property type="molecule type" value="Genomic_DNA"/>
</dbReference>
<dbReference type="PANTHER" id="PTHR11575:SF24">
    <property type="entry name" value="5'-NUCLEOTIDASE"/>
    <property type="match status" value="1"/>
</dbReference>
<dbReference type="InterPro" id="IPR006179">
    <property type="entry name" value="5_nucleotidase/apyrase"/>
</dbReference>
<feature type="signal peptide" evidence="2">
    <location>
        <begin position="1"/>
        <end position="17"/>
    </location>
</feature>
<dbReference type="OrthoDB" id="9801679at2"/>
<dbReference type="GO" id="GO:0000166">
    <property type="term" value="F:nucleotide binding"/>
    <property type="evidence" value="ECO:0007669"/>
    <property type="project" value="UniProtKB-KW"/>
</dbReference>
<dbReference type="Gene3D" id="3.90.780.10">
    <property type="entry name" value="5'-Nucleotidase, C-terminal domain"/>
    <property type="match status" value="1"/>
</dbReference>